<dbReference type="InterPro" id="IPR013108">
    <property type="entry name" value="Amidohydro_3"/>
</dbReference>
<organism evidence="2">
    <name type="scientific">marine sediment metagenome</name>
    <dbReference type="NCBI Taxonomy" id="412755"/>
    <lineage>
        <taxon>unclassified sequences</taxon>
        <taxon>metagenomes</taxon>
        <taxon>ecological metagenomes</taxon>
    </lineage>
</organism>
<name>X1PNB4_9ZZZZ</name>
<feature type="domain" description="Amidohydrolase 3" evidence="1">
    <location>
        <begin position="2"/>
        <end position="72"/>
    </location>
</feature>
<comment type="caution">
    <text evidence="2">The sequence shown here is derived from an EMBL/GenBank/DDBJ whole genome shotgun (WGS) entry which is preliminary data.</text>
</comment>
<evidence type="ECO:0000259" key="1">
    <source>
        <dbReference type="Pfam" id="PF07969"/>
    </source>
</evidence>
<dbReference type="SUPFAM" id="SSF51556">
    <property type="entry name" value="Metallo-dependent hydrolases"/>
    <property type="match status" value="1"/>
</dbReference>
<dbReference type="InterPro" id="IPR032466">
    <property type="entry name" value="Metal_Hydrolase"/>
</dbReference>
<dbReference type="PANTHER" id="PTHR22642">
    <property type="entry name" value="IMIDAZOLONEPROPIONASE"/>
    <property type="match status" value="1"/>
</dbReference>
<proteinExistence type="predicted"/>
<accession>X1PNB4</accession>
<dbReference type="PANTHER" id="PTHR22642:SF2">
    <property type="entry name" value="PROTEIN LONG AFTER FAR-RED 3"/>
    <property type="match status" value="1"/>
</dbReference>
<dbReference type="AlphaFoldDB" id="X1PNB4"/>
<feature type="domain" description="Amidohydrolase 3" evidence="1">
    <location>
        <begin position="92"/>
        <end position="183"/>
    </location>
</feature>
<feature type="non-terminal residue" evidence="2">
    <location>
        <position position="184"/>
    </location>
</feature>
<evidence type="ECO:0000313" key="2">
    <source>
        <dbReference type="EMBL" id="GAI57777.1"/>
    </source>
</evidence>
<reference evidence="2" key="1">
    <citation type="journal article" date="2014" name="Front. Microbiol.">
        <title>High frequency of phylogenetically diverse reductive dehalogenase-homologous genes in deep subseafloor sedimentary metagenomes.</title>
        <authorList>
            <person name="Kawai M."/>
            <person name="Futagami T."/>
            <person name="Toyoda A."/>
            <person name="Takaki Y."/>
            <person name="Nishi S."/>
            <person name="Hori S."/>
            <person name="Arai W."/>
            <person name="Tsubouchi T."/>
            <person name="Morono Y."/>
            <person name="Uchiyama I."/>
            <person name="Ito T."/>
            <person name="Fujiyama A."/>
            <person name="Inagaki F."/>
            <person name="Takami H."/>
        </authorList>
    </citation>
    <scope>NUCLEOTIDE SEQUENCE</scope>
    <source>
        <strain evidence="2">Expedition CK06-06</strain>
    </source>
</reference>
<feature type="non-terminal residue" evidence="2">
    <location>
        <position position="1"/>
    </location>
</feature>
<sequence length="184" mass="20587">AIQPIFVNTDSLWAEKRLGRERIQLAYPLKRVVEMGIKVAGSSDCPVASAAPFLGIYFAVSPKDLEGKELPDWVRKERIGIKERIEKEMSKNGLGLVQVRGLKLFVDGSFGASSGALYEPYINDPKNYGLLRILPEKLNNLAKQADKRGMQLSIHVIGDRALTYALDALSRTRNGFLRHRVEHI</sequence>
<protein>
    <recommendedName>
        <fullName evidence="1">Amidohydrolase 3 domain-containing protein</fullName>
    </recommendedName>
</protein>
<dbReference type="Pfam" id="PF07969">
    <property type="entry name" value="Amidohydro_3"/>
    <property type="match status" value="2"/>
</dbReference>
<dbReference type="EMBL" id="BARV01039543">
    <property type="protein sequence ID" value="GAI57777.1"/>
    <property type="molecule type" value="Genomic_DNA"/>
</dbReference>
<gene>
    <name evidence="2" type="ORF">S06H3_60577</name>
</gene>
<dbReference type="Gene3D" id="3.20.20.140">
    <property type="entry name" value="Metal-dependent hydrolases"/>
    <property type="match status" value="2"/>
</dbReference>